<proteinExistence type="predicted"/>
<reference evidence="6 7" key="1">
    <citation type="submission" date="2024-03" db="EMBL/GenBank/DDBJ databases">
        <authorList>
            <person name="Brejova B."/>
        </authorList>
    </citation>
    <scope>NUCLEOTIDE SEQUENCE [LARGE SCALE GENOMIC DNA]</scope>
    <source>
        <strain evidence="6 7">CBS 14171</strain>
    </source>
</reference>
<evidence type="ECO:0000256" key="2">
    <source>
        <dbReference type="ARBA" id="ARBA00022737"/>
    </source>
</evidence>
<keyword evidence="3" id="KW-0175">Coiled coil</keyword>
<organism evidence="6 7">
    <name type="scientific">Lodderomyces beijingensis</name>
    <dbReference type="NCBI Taxonomy" id="1775926"/>
    <lineage>
        <taxon>Eukaryota</taxon>
        <taxon>Fungi</taxon>
        <taxon>Dikarya</taxon>
        <taxon>Ascomycota</taxon>
        <taxon>Saccharomycotina</taxon>
        <taxon>Pichiomycetes</taxon>
        <taxon>Debaryomycetaceae</taxon>
        <taxon>Candida/Lodderomyces clade</taxon>
        <taxon>Lodderomyces</taxon>
    </lineage>
</organism>
<dbReference type="GeneID" id="92210344"/>
<dbReference type="Pfam" id="PF24681">
    <property type="entry name" value="Kelch_KLHDC2_KLHL20_DRC7"/>
    <property type="match status" value="1"/>
</dbReference>
<feature type="region of interest" description="Disordered" evidence="4">
    <location>
        <begin position="657"/>
        <end position="701"/>
    </location>
</feature>
<gene>
    <name evidence="6" type="ORF">LODBEIA_P51480</name>
</gene>
<feature type="domain" description="BTB" evidence="5">
    <location>
        <begin position="453"/>
        <end position="519"/>
    </location>
</feature>
<dbReference type="Gene3D" id="2.120.10.80">
    <property type="entry name" value="Kelch-type beta propeller"/>
    <property type="match status" value="1"/>
</dbReference>
<keyword evidence="2" id="KW-0677">Repeat</keyword>
<dbReference type="SUPFAM" id="SSF117281">
    <property type="entry name" value="Kelch motif"/>
    <property type="match status" value="1"/>
</dbReference>
<feature type="coiled-coil region" evidence="3">
    <location>
        <begin position="546"/>
        <end position="573"/>
    </location>
</feature>
<dbReference type="InterPro" id="IPR015915">
    <property type="entry name" value="Kelch-typ_b-propeller"/>
</dbReference>
<feature type="compositionally biased region" description="Polar residues" evidence="4">
    <location>
        <begin position="691"/>
        <end position="701"/>
    </location>
</feature>
<dbReference type="SUPFAM" id="SSF54695">
    <property type="entry name" value="POZ domain"/>
    <property type="match status" value="1"/>
</dbReference>
<dbReference type="Pfam" id="PF00651">
    <property type="entry name" value="BTB"/>
    <property type="match status" value="1"/>
</dbReference>
<dbReference type="Proteomes" id="UP001497383">
    <property type="component" value="Chromosome 6"/>
</dbReference>
<dbReference type="PROSITE" id="PS50097">
    <property type="entry name" value="BTB"/>
    <property type="match status" value="1"/>
</dbReference>
<sequence length="701" mass="78860">MVDSQPLAAMLMPSQGSAQSPPPSQPPPAVTIHFSKGATVPAHNLKSTIVACTGTPYVFLYGGFDENDALDSNVYLLNTQKMEWEVDNTADGLYREGHSAAYINNGNILVFGGLPFDDEITNESRARTRAHDQRFGNTTSTSGQIRRDSLMLVYNIFERKWIGPPEFALENAPSSRSRHACCLTPDGSKLFISGGLVRSTPLSDLYCYDLTSGKWTGPIEFVPRFDHKMIYYNERIYLFGGLDGDMNHVKSITYYSLKNQTLGELNLTNFIANNFSTLYFDLHILESKINPSQSIFLNLPTWHSNGGIDIASFSLLDFETQVLFENLNVTENLASEQNARFTWTAAVVNDQGKLYLLGNKRTHLAHVFGALIAGEQTENDTIAEEEPTEEDEEIRAQNTQLNHVLEIDLAAFGIVAKKLENRLSLDFEQLFEHGEFFDFQIETLLTEHDRQNYENQAAYESKIIPVHKSILVARWPHFHRMITSGMDETINDKVLIPDPYLRVRAMLYFLYTGRLEDNSTFKLLDYSGLLILANLYELPELKVLVLQKLFVLFNELKIQLANAEEEAISILIQFWKDLTMANDSILLQKVIAEIRKKWGAITRSKAFTQHLSKEDLIKLCQDSTTQLHSDRSGTQSSLTTQASQSRFTSIFNAKARTSPSQNSLNSFDLTATPDTPARNTNSPFVIDAPANNPSPSQNSVN</sequence>
<name>A0ABP0ZSN1_9ASCO</name>
<dbReference type="PANTHER" id="PTHR46093:SF18">
    <property type="entry name" value="FIBRONECTIN TYPE-III DOMAIN-CONTAINING PROTEIN"/>
    <property type="match status" value="1"/>
</dbReference>
<feature type="compositionally biased region" description="Polar residues" evidence="4">
    <location>
        <begin position="657"/>
        <end position="683"/>
    </location>
</feature>
<accession>A0ABP0ZSN1</accession>
<evidence type="ECO:0000256" key="1">
    <source>
        <dbReference type="ARBA" id="ARBA00022441"/>
    </source>
</evidence>
<dbReference type="CDD" id="cd18186">
    <property type="entry name" value="BTB_POZ_ZBTB_KLHL-like"/>
    <property type="match status" value="1"/>
</dbReference>
<evidence type="ECO:0000256" key="3">
    <source>
        <dbReference type="SAM" id="Coils"/>
    </source>
</evidence>
<evidence type="ECO:0000313" key="6">
    <source>
        <dbReference type="EMBL" id="CAK9441279.1"/>
    </source>
</evidence>
<dbReference type="EMBL" id="OZ022410">
    <property type="protein sequence ID" value="CAK9441279.1"/>
    <property type="molecule type" value="Genomic_DNA"/>
</dbReference>
<dbReference type="Gene3D" id="3.30.710.10">
    <property type="entry name" value="Potassium Channel Kv1.1, Chain A"/>
    <property type="match status" value="1"/>
</dbReference>
<protein>
    <recommendedName>
        <fullName evidence="5">BTB domain-containing protein</fullName>
    </recommendedName>
</protein>
<keyword evidence="1" id="KW-0880">Kelch repeat</keyword>
<dbReference type="InterPro" id="IPR000210">
    <property type="entry name" value="BTB/POZ_dom"/>
</dbReference>
<dbReference type="PANTHER" id="PTHR46093">
    <property type="entry name" value="ACYL-COA-BINDING DOMAIN-CONTAINING PROTEIN 5"/>
    <property type="match status" value="1"/>
</dbReference>
<dbReference type="InterPro" id="IPR011333">
    <property type="entry name" value="SKP1/BTB/POZ_sf"/>
</dbReference>
<evidence type="ECO:0000256" key="4">
    <source>
        <dbReference type="SAM" id="MobiDB-lite"/>
    </source>
</evidence>
<evidence type="ECO:0000313" key="7">
    <source>
        <dbReference type="Proteomes" id="UP001497383"/>
    </source>
</evidence>
<evidence type="ECO:0000259" key="5">
    <source>
        <dbReference type="PROSITE" id="PS50097"/>
    </source>
</evidence>
<keyword evidence="7" id="KW-1185">Reference proteome</keyword>
<dbReference type="RefSeq" id="XP_066832086.1">
    <property type="nucleotide sequence ID" value="XM_066975448.1"/>
</dbReference>